<protein>
    <submittedName>
        <fullName evidence="1">Uncharacterized protein</fullName>
    </submittedName>
</protein>
<sequence>MMIQESLPHLQAVRRVNENGDPTSTFSIIIHLVHHQGTVSGNLDPLGIAAVPGVTLDIIVRNQLAHAESSSSP</sequence>
<accession>A0A9P6EZF8</accession>
<name>A0A9P6EZF8_9FUNG</name>
<keyword evidence="2" id="KW-1185">Reference proteome</keyword>
<organism evidence="1 2">
    <name type="scientific">Mortierella hygrophila</name>
    <dbReference type="NCBI Taxonomy" id="979708"/>
    <lineage>
        <taxon>Eukaryota</taxon>
        <taxon>Fungi</taxon>
        <taxon>Fungi incertae sedis</taxon>
        <taxon>Mucoromycota</taxon>
        <taxon>Mortierellomycotina</taxon>
        <taxon>Mortierellomycetes</taxon>
        <taxon>Mortierellales</taxon>
        <taxon>Mortierellaceae</taxon>
        <taxon>Mortierella</taxon>
    </lineage>
</organism>
<comment type="caution">
    <text evidence="1">The sequence shown here is derived from an EMBL/GenBank/DDBJ whole genome shotgun (WGS) entry which is preliminary data.</text>
</comment>
<dbReference type="EMBL" id="JAAAXW010000244">
    <property type="protein sequence ID" value="KAF9539458.1"/>
    <property type="molecule type" value="Genomic_DNA"/>
</dbReference>
<evidence type="ECO:0000313" key="2">
    <source>
        <dbReference type="Proteomes" id="UP000723463"/>
    </source>
</evidence>
<proteinExistence type="predicted"/>
<reference evidence="1" key="1">
    <citation type="journal article" date="2020" name="Fungal Divers.">
        <title>Resolving the Mortierellaceae phylogeny through synthesis of multi-gene phylogenetics and phylogenomics.</title>
        <authorList>
            <person name="Vandepol N."/>
            <person name="Liber J."/>
            <person name="Desiro A."/>
            <person name="Na H."/>
            <person name="Kennedy M."/>
            <person name="Barry K."/>
            <person name="Grigoriev I.V."/>
            <person name="Miller A.N."/>
            <person name="O'Donnell K."/>
            <person name="Stajich J.E."/>
            <person name="Bonito G."/>
        </authorList>
    </citation>
    <scope>NUCLEOTIDE SEQUENCE</scope>
    <source>
        <strain evidence="1">NRRL 2591</strain>
    </source>
</reference>
<evidence type="ECO:0000313" key="1">
    <source>
        <dbReference type="EMBL" id="KAF9539458.1"/>
    </source>
</evidence>
<gene>
    <name evidence="1" type="ORF">EC957_005380</name>
</gene>
<dbReference type="Proteomes" id="UP000723463">
    <property type="component" value="Unassembled WGS sequence"/>
</dbReference>
<dbReference type="AlphaFoldDB" id="A0A9P6EZF8"/>